<evidence type="ECO:0000313" key="4">
    <source>
        <dbReference type="Proteomes" id="UP000806077"/>
    </source>
</evidence>
<dbReference type="HAMAP" id="MF_00048">
    <property type="entry name" value="UPF0102"/>
    <property type="match status" value="1"/>
</dbReference>
<dbReference type="EMBL" id="WXXV01000002">
    <property type="protein sequence ID" value="MBE7694197.1"/>
    <property type="molecule type" value="Genomic_DNA"/>
</dbReference>
<dbReference type="CDD" id="cd20736">
    <property type="entry name" value="PoNe_Nuclease"/>
    <property type="match status" value="1"/>
</dbReference>
<protein>
    <recommendedName>
        <fullName evidence="2">UPF0102 protein F7645_01945</fullName>
    </recommendedName>
</protein>
<dbReference type="InterPro" id="IPR003509">
    <property type="entry name" value="UPF0102_YraN-like"/>
</dbReference>
<dbReference type="PANTHER" id="PTHR34039">
    <property type="entry name" value="UPF0102 PROTEIN YRAN"/>
    <property type="match status" value="1"/>
</dbReference>
<name>A0AAP1RE31_9FLAO</name>
<sequence>MAEHNELGEKGEQLAIDYLQKNGYKILEKNYRYKKAEVDVIAQKDGFLVVVEVKTRSSTYFGNPESFVNPKKIKLLVFAINNYVNQKDLDLEVRFDIIAIVKNKEQYNIRHLTDAFLHF</sequence>
<dbReference type="InterPro" id="IPR011335">
    <property type="entry name" value="Restrct_endonuc-II-like"/>
</dbReference>
<accession>A0AAP1RE31</accession>
<organism evidence="3 4">
    <name type="scientific">Tenacibaculum finnmarkense genomovar finnmarkense</name>
    <dbReference type="NCBI Taxonomy" id="1458503"/>
    <lineage>
        <taxon>Bacteria</taxon>
        <taxon>Pseudomonadati</taxon>
        <taxon>Bacteroidota</taxon>
        <taxon>Flavobacteriia</taxon>
        <taxon>Flavobacteriales</taxon>
        <taxon>Flavobacteriaceae</taxon>
        <taxon>Tenacibaculum</taxon>
        <taxon>Tenacibaculum finnmarkense</taxon>
    </lineage>
</organism>
<reference evidence="3 4" key="1">
    <citation type="journal article" date="2020" name="Int. J. Syst. Evol. Microbiol.">
        <title>Tenacibaculum piscium sp. nov., isolated from skin ulcers of sea-farmed fish, and description of Tenacibaculum finnmarkense sp. nov. with subdivision into genomovars finnmarkense and ulcerans.</title>
        <authorList>
            <person name="Olsen A.B."/>
            <person name="Spilsberg B."/>
            <person name="Nilsen H.K."/>
            <person name="Lagesen K."/>
            <person name="Gulla S."/>
            <person name="Avendano-Herrera R."/>
            <person name="Irgang R."/>
            <person name="Duchaud E."/>
            <person name="Colquhoun D.J."/>
        </authorList>
    </citation>
    <scope>NUCLEOTIDE SEQUENCE [LARGE SCALE GENOMIC DNA]</scope>
    <source>
        <strain evidence="3 4">TNO037</strain>
    </source>
</reference>
<dbReference type="AlphaFoldDB" id="A0AAP1RE31"/>
<dbReference type="InterPro" id="IPR011856">
    <property type="entry name" value="tRNA_endonuc-like_dom_sf"/>
</dbReference>
<dbReference type="NCBIfam" id="NF009150">
    <property type="entry name" value="PRK12497.1-3"/>
    <property type="match status" value="1"/>
</dbReference>
<dbReference type="Pfam" id="PF02021">
    <property type="entry name" value="UPF0102"/>
    <property type="match status" value="1"/>
</dbReference>
<comment type="caution">
    <text evidence="3">The sequence shown here is derived from an EMBL/GenBank/DDBJ whole genome shotgun (WGS) entry which is preliminary data.</text>
</comment>
<proteinExistence type="inferred from homology"/>
<evidence type="ECO:0000256" key="2">
    <source>
        <dbReference type="HAMAP-Rule" id="MF_00048"/>
    </source>
</evidence>
<dbReference type="GO" id="GO:0003676">
    <property type="term" value="F:nucleic acid binding"/>
    <property type="evidence" value="ECO:0007669"/>
    <property type="project" value="InterPro"/>
</dbReference>
<dbReference type="PANTHER" id="PTHR34039:SF1">
    <property type="entry name" value="UPF0102 PROTEIN YRAN"/>
    <property type="match status" value="1"/>
</dbReference>
<evidence type="ECO:0000313" key="3">
    <source>
        <dbReference type="EMBL" id="MBE7694197.1"/>
    </source>
</evidence>
<dbReference type="Gene3D" id="3.40.1350.10">
    <property type="match status" value="1"/>
</dbReference>
<dbReference type="Proteomes" id="UP000806077">
    <property type="component" value="Unassembled WGS sequence"/>
</dbReference>
<dbReference type="SUPFAM" id="SSF52980">
    <property type="entry name" value="Restriction endonuclease-like"/>
    <property type="match status" value="1"/>
</dbReference>
<evidence type="ECO:0000256" key="1">
    <source>
        <dbReference type="ARBA" id="ARBA00006738"/>
    </source>
</evidence>
<comment type="similarity">
    <text evidence="1 2">Belongs to the UPF0102 family.</text>
</comment>
<keyword evidence="4" id="KW-1185">Reference proteome</keyword>
<gene>
    <name evidence="3" type="ORF">F7645_01945</name>
</gene>
<dbReference type="RefSeq" id="WP_101955525.1">
    <property type="nucleotide sequence ID" value="NZ_JAJHTL010000001.1"/>
</dbReference>